<dbReference type="eggNOG" id="ENOG502SQJV">
    <property type="taxonomic scope" value="Eukaryota"/>
</dbReference>
<organism evidence="2 3">
    <name type="scientific">Heterobasidion irregulare (strain TC 32-1)</name>
    <dbReference type="NCBI Taxonomy" id="747525"/>
    <lineage>
        <taxon>Eukaryota</taxon>
        <taxon>Fungi</taxon>
        <taxon>Dikarya</taxon>
        <taxon>Basidiomycota</taxon>
        <taxon>Agaricomycotina</taxon>
        <taxon>Agaricomycetes</taxon>
        <taxon>Russulales</taxon>
        <taxon>Bondarzewiaceae</taxon>
        <taxon>Heterobasidion</taxon>
        <taxon>Heterobasidion annosum species complex</taxon>
    </lineage>
</organism>
<evidence type="ECO:0000313" key="3">
    <source>
        <dbReference type="Proteomes" id="UP000030671"/>
    </source>
</evidence>
<feature type="compositionally biased region" description="Low complexity" evidence="1">
    <location>
        <begin position="201"/>
        <end position="211"/>
    </location>
</feature>
<feature type="region of interest" description="Disordered" evidence="1">
    <location>
        <begin position="147"/>
        <end position="214"/>
    </location>
</feature>
<evidence type="ECO:0000313" key="2">
    <source>
        <dbReference type="EMBL" id="ETW78537.1"/>
    </source>
</evidence>
<dbReference type="AlphaFoldDB" id="W4JY80"/>
<protein>
    <submittedName>
        <fullName evidence="2">Uncharacterized protein</fullName>
    </submittedName>
</protein>
<dbReference type="InParanoid" id="W4JY80"/>
<reference evidence="2 3" key="1">
    <citation type="journal article" date="2012" name="New Phytol.">
        <title>Insight into trade-off between wood decay and parasitism from the genome of a fungal forest pathogen.</title>
        <authorList>
            <person name="Olson A."/>
            <person name="Aerts A."/>
            <person name="Asiegbu F."/>
            <person name="Belbahri L."/>
            <person name="Bouzid O."/>
            <person name="Broberg A."/>
            <person name="Canback B."/>
            <person name="Coutinho P.M."/>
            <person name="Cullen D."/>
            <person name="Dalman K."/>
            <person name="Deflorio G."/>
            <person name="van Diepen L.T."/>
            <person name="Dunand C."/>
            <person name="Duplessis S."/>
            <person name="Durling M."/>
            <person name="Gonthier P."/>
            <person name="Grimwood J."/>
            <person name="Fossdal C.G."/>
            <person name="Hansson D."/>
            <person name="Henrissat B."/>
            <person name="Hietala A."/>
            <person name="Himmelstrand K."/>
            <person name="Hoffmeister D."/>
            <person name="Hogberg N."/>
            <person name="James T.Y."/>
            <person name="Karlsson M."/>
            <person name="Kohler A."/>
            <person name="Kues U."/>
            <person name="Lee Y.H."/>
            <person name="Lin Y.C."/>
            <person name="Lind M."/>
            <person name="Lindquist E."/>
            <person name="Lombard V."/>
            <person name="Lucas S."/>
            <person name="Lunden K."/>
            <person name="Morin E."/>
            <person name="Murat C."/>
            <person name="Park J."/>
            <person name="Raffaello T."/>
            <person name="Rouze P."/>
            <person name="Salamov A."/>
            <person name="Schmutz J."/>
            <person name="Solheim H."/>
            <person name="Stahlberg J."/>
            <person name="Velez H."/>
            <person name="de Vries R.P."/>
            <person name="Wiebenga A."/>
            <person name="Woodward S."/>
            <person name="Yakovlev I."/>
            <person name="Garbelotto M."/>
            <person name="Martin F."/>
            <person name="Grigoriev I.V."/>
            <person name="Stenlid J."/>
        </authorList>
    </citation>
    <scope>NUCLEOTIDE SEQUENCE [LARGE SCALE GENOMIC DNA]</scope>
    <source>
        <strain evidence="2 3">TC 32-1</strain>
    </source>
</reference>
<sequence length="789" mass="85522">MSGLISNDLDAAHPCPSGAGSSIDLPLIPSSSASLNAEGAHIISRKPVSGNVASEASHPPSCDLKVSQDVDQLGRVSSDPQVNLVVGAASTPGPDYEDVSLRPQTYSPCNCTRVSFDPDCPDCNGFVAPTSLSYPVADQDIEMSIYSARKDDPQDGRDSDRNSIHSNIDDNEMANSVENSGAHINASPQSTGADVIPPSVPSQSGISSSAPLTMPLPASATSQLHNATLTTSFPVESIPSPPADIQALLHAHETGRPVSMIISRDAPLMPWILPDEVGYVWAGLFAVVRMKEDKLYAPSLRATSTTTLRVLWRFELEWICGGEESLKSEAQDSKEWQKTIQRPWWECTSSPSETALYSPMATDAPLTQNTVATEQDSDLINPTALDHSSPRQPFDAPIAHSLIPLPLLASFSASSSANDAFPSGYFCHNCGRVNVQRFLRHRACESAHCSVLRSRATMDQSVGGDSLESGVKEIRDDGQGWMMDVMAVRNPRLTYVCLFPDNMCLEPAVSLLRQDWGDGMRVFWYGLPSLSSLSQHMSLDGQVPPTPPIPVTPVSNLAPVTSEQVLHSDKHLVRHIFTGNLPRLQSEPTELFGRLQRDIQLERRYGETVFTKRFDSSAIIEGEGGTVVSKSITKLQEFMEYLVSTYGEEKAIKMPAIEILSWVGEGKARDVFRAKEKSLAVLCLGADVAFTFTYSDHNSKGTSAVPTKVPAKAPSVNLRNHDATSDTQDFGTKKKAKSPAVLRITLLHGDMMVLSGGDFEYFMARTGMCILAISSYVPGSRFISLPARV</sequence>
<evidence type="ECO:0000256" key="1">
    <source>
        <dbReference type="SAM" id="MobiDB-lite"/>
    </source>
</evidence>
<dbReference type="EMBL" id="KI925461">
    <property type="protein sequence ID" value="ETW78537.1"/>
    <property type="molecule type" value="Genomic_DNA"/>
</dbReference>
<accession>W4JY80</accession>
<proteinExistence type="predicted"/>
<dbReference type="OrthoDB" id="2678679at2759"/>
<dbReference type="RefSeq" id="XP_009548873.1">
    <property type="nucleotide sequence ID" value="XM_009550578.1"/>
</dbReference>
<dbReference type="Proteomes" id="UP000030671">
    <property type="component" value="Unassembled WGS sequence"/>
</dbReference>
<keyword evidence="3" id="KW-1185">Reference proteome</keyword>
<gene>
    <name evidence="2" type="ORF">HETIRDRAFT_386703</name>
</gene>
<dbReference type="GeneID" id="20672287"/>
<feature type="compositionally biased region" description="Basic and acidic residues" evidence="1">
    <location>
        <begin position="148"/>
        <end position="163"/>
    </location>
</feature>
<name>W4JY80_HETIT</name>
<dbReference type="KEGG" id="hir:HETIRDRAFT_386703"/>
<dbReference type="HOGENOM" id="CLU_355670_0_0_1"/>